<proteinExistence type="predicted"/>
<dbReference type="EMBL" id="JACHOB010000003">
    <property type="protein sequence ID" value="MBB4659390.1"/>
    <property type="molecule type" value="Genomic_DNA"/>
</dbReference>
<comment type="caution">
    <text evidence="2">The sequence shown here is derived from an EMBL/GenBank/DDBJ whole genome shotgun (WGS) entry which is preliminary data.</text>
</comment>
<reference evidence="2 3" key="1">
    <citation type="submission" date="2020-08" db="EMBL/GenBank/DDBJ databases">
        <title>Genomic Encyclopedia of Type Strains, Phase IV (KMG-IV): sequencing the most valuable type-strain genomes for metagenomic binning, comparative biology and taxonomic classification.</title>
        <authorList>
            <person name="Goeker M."/>
        </authorList>
    </citation>
    <scope>NUCLEOTIDE SEQUENCE [LARGE SCALE GENOMIC DNA]</scope>
    <source>
        <strain evidence="2 3">DSM 102850</strain>
    </source>
</reference>
<evidence type="ECO:0000313" key="2">
    <source>
        <dbReference type="EMBL" id="MBB4659390.1"/>
    </source>
</evidence>
<evidence type="ECO:0000313" key="3">
    <source>
        <dbReference type="Proteomes" id="UP000563524"/>
    </source>
</evidence>
<dbReference type="Pfam" id="PF14588">
    <property type="entry name" value="YjgF_endoribonc"/>
    <property type="match status" value="1"/>
</dbReference>
<sequence>MTAIEVRLEELGLALPSPAAPVAAYVPAVEAGGLLMVSGQLPFRDGAVMTGHLGERVSVSEGAEAAKACALMILAQAKAAVGFERIARCVRLEGFVACTPDFTDHPKVINGASELMQDVLGEAGRHARFAVGAPSLPLGACVEIGAVFALK</sequence>
<feature type="domain" description="Endoribonuclease L-PSP/chorismate mutase-like" evidence="1">
    <location>
        <begin position="5"/>
        <end position="141"/>
    </location>
</feature>
<dbReference type="CDD" id="cd02199">
    <property type="entry name" value="YjgF_YER057c_UK114_like_1"/>
    <property type="match status" value="1"/>
</dbReference>
<accession>A0A840I5U8</accession>
<gene>
    <name evidence="2" type="ORF">GGQ59_001915</name>
</gene>
<dbReference type="AlphaFoldDB" id="A0A840I5U8"/>
<organism evidence="2 3">
    <name type="scientific">Parvularcula dongshanensis</name>
    <dbReference type="NCBI Taxonomy" id="1173995"/>
    <lineage>
        <taxon>Bacteria</taxon>
        <taxon>Pseudomonadati</taxon>
        <taxon>Pseudomonadota</taxon>
        <taxon>Alphaproteobacteria</taxon>
        <taxon>Parvularculales</taxon>
        <taxon>Parvularculaceae</taxon>
        <taxon>Parvularcula</taxon>
    </lineage>
</organism>
<dbReference type="Gene3D" id="3.30.1330.40">
    <property type="entry name" value="RutC-like"/>
    <property type="match status" value="1"/>
</dbReference>
<dbReference type="InterPro" id="IPR035959">
    <property type="entry name" value="RutC-like_sf"/>
</dbReference>
<protein>
    <submittedName>
        <fullName evidence="2">Enamine deaminase RidA (YjgF/YER057c/UK114 family)</fullName>
    </submittedName>
</protein>
<dbReference type="SUPFAM" id="SSF55298">
    <property type="entry name" value="YjgF-like"/>
    <property type="match status" value="1"/>
</dbReference>
<name>A0A840I5U8_9PROT</name>
<keyword evidence="3" id="KW-1185">Reference proteome</keyword>
<evidence type="ECO:0000259" key="1">
    <source>
        <dbReference type="Pfam" id="PF14588"/>
    </source>
</evidence>
<dbReference type="PANTHER" id="PTHR43760">
    <property type="entry name" value="ENDORIBONUCLEASE-RELATED"/>
    <property type="match status" value="1"/>
</dbReference>
<dbReference type="InterPro" id="IPR013813">
    <property type="entry name" value="Endoribo_LPSP/chorism_mut-like"/>
</dbReference>
<dbReference type="RefSeq" id="WP_183817920.1">
    <property type="nucleotide sequence ID" value="NZ_JACHOB010000003.1"/>
</dbReference>
<dbReference type="Proteomes" id="UP000563524">
    <property type="component" value="Unassembled WGS sequence"/>
</dbReference>
<dbReference type="PANTHER" id="PTHR43760:SF1">
    <property type="entry name" value="ENDORIBONUCLEASE L-PSP_CHORISMATE MUTASE-LIKE DOMAIN-CONTAINING PROTEIN"/>
    <property type="match status" value="1"/>
</dbReference>